<feature type="transmembrane region" description="Helical" evidence="6">
    <location>
        <begin position="228"/>
        <end position="252"/>
    </location>
</feature>
<feature type="transmembrane region" description="Helical" evidence="6">
    <location>
        <begin position="63"/>
        <end position="84"/>
    </location>
</feature>
<dbReference type="Pfam" id="PF02653">
    <property type="entry name" value="BPD_transp_2"/>
    <property type="match status" value="1"/>
</dbReference>
<feature type="transmembrane region" description="Helical" evidence="6">
    <location>
        <begin position="90"/>
        <end position="112"/>
    </location>
</feature>
<comment type="caution">
    <text evidence="7">The sequence shown here is derived from an EMBL/GenBank/DDBJ whole genome shotgun (WGS) entry which is preliminary data.</text>
</comment>
<evidence type="ECO:0000256" key="2">
    <source>
        <dbReference type="ARBA" id="ARBA00022475"/>
    </source>
</evidence>
<reference evidence="7" key="1">
    <citation type="submission" date="2019-08" db="EMBL/GenBank/DDBJ databases">
        <authorList>
            <person name="Kucharzyk K."/>
            <person name="Murdoch R.W."/>
            <person name="Higgins S."/>
            <person name="Loffler F."/>
        </authorList>
    </citation>
    <scope>NUCLEOTIDE SEQUENCE</scope>
</reference>
<feature type="transmembrane region" description="Helical" evidence="6">
    <location>
        <begin position="194"/>
        <end position="216"/>
    </location>
</feature>
<evidence type="ECO:0000256" key="6">
    <source>
        <dbReference type="SAM" id="Phobius"/>
    </source>
</evidence>
<dbReference type="PANTHER" id="PTHR43370">
    <property type="entry name" value="SUGAR ABC TRANSPORTER INTEGRAL MEMBRANE PROTEIN-RELATED"/>
    <property type="match status" value="1"/>
</dbReference>
<dbReference type="EMBL" id="VSSQ01012325">
    <property type="protein sequence ID" value="MPM48961.1"/>
    <property type="molecule type" value="Genomic_DNA"/>
</dbReference>
<evidence type="ECO:0008006" key="8">
    <source>
        <dbReference type="Google" id="ProtNLM"/>
    </source>
</evidence>
<keyword evidence="5 6" id="KW-0472">Membrane</keyword>
<dbReference type="CDD" id="cd06580">
    <property type="entry name" value="TM_PBP1_transp_TpRbsC_like"/>
    <property type="match status" value="1"/>
</dbReference>
<evidence type="ECO:0000256" key="5">
    <source>
        <dbReference type="ARBA" id="ARBA00023136"/>
    </source>
</evidence>
<dbReference type="AlphaFoldDB" id="A0A645A9J8"/>
<dbReference type="GO" id="GO:0022857">
    <property type="term" value="F:transmembrane transporter activity"/>
    <property type="evidence" value="ECO:0007669"/>
    <property type="project" value="InterPro"/>
</dbReference>
<accession>A0A645A9J8</accession>
<sequence>MSISIVSILARMFSSATPIALAGIGGLFGERSGISNIGLEGTMLFSALAAAVGSYYSGSPWIGLLCGVACGLLISLLHAFLCITVRVDQIVIGLVINIFAANATVYLLSVLFQNKGASPAITKLPYVSIPFLRDIPGLEELFSNISVLTVLAIVIMLLAQFLLYQTRFGLHVMAAGQNEKAAFVMGVKVKKTQYLAVLIGGLCCGLAGSFLSISYLNMFVKNMVSGRGFIAIAAILIGRYNPVGVLLASLFFGLADASQMALQGTVSIPNELVQSIPYVLTILVVTINEWRTRRRKLYSV</sequence>
<evidence type="ECO:0000256" key="3">
    <source>
        <dbReference type="ARBA" id="ARBA00022692"/>
    </source>
</evidence>
<dbReference type="PANTHER" id="PTHR43370:SF1">
    <property type="entry name" value="GUANOSINE ABC TRANSPORTER PERMEASE PROTEIN NUPQ"/>
    <property type="match status" value="1"/>
</dbReference>
<keyword evidence="4 6" id="KW-1133">Transmembrane helix</keyword>
<evidence type="ECO:0000256" key="4">
    <source>
        <dbReference type="ARBA" id="ARBA00022989"/>
    </source>
</evidence>
<keyword evidence="2" id="KW-1003">Cell membrane</keyword>
<organism evidence="7">
    <name type="scientific">bioreactor metagenome</name>
    <dbReference type="NCBI Taxonomy" id="1076179"/>
    <lineage>
        <taxon>unclassified sequences</taxon>
        <taxon>metagenomes</taxon>
        <taxon>ecological metagenomes</taxon>
    </lineage>
</organism>
<proteinExistence type="predicted"/>
<dbReference type="GO" id="GO:0005886">
    <property type="term" value="C:plasma membrane"/>
    <property type="evidence" value="ECO:0007669"/>
    <property type="project" value="UniProtKB-SubCell"/>
</dbReference>
<keyword evidence="3 6" id="KW-0812">Transmembrane</keyword>
<evidence type="ECO:0000313" key="7">
    <source>
        <dbReference type="EMBL" id="MPM48961.1"/>
    </source>
</evidence>
<gene>
    <name evidence="7" type="ORF">SDC9_95688</name>
</gene>
<comment type="subcellular location">
    <subcellularLocation>
        <location evidence="1">Cell membrane</location>
        <topology evidence="1">Multi-pass membrane protein</topology>
    </subcellularLocation>
</comment>
<evidence type="ECO:0000256" key="1">
    <source>
        <dbReference type="ARBA" id="ARBA00004651"/>
    </source>
</evidence>
<name>A0A645A9J8_9ZZZZ</name>
<dbReference type="InterPro" id="IPR001851">
    <property type="entry name" value="ABC_transp_permease"/>
</dbReference>
<feature type="transmembrane region" description="Helical" evidence="6">
    <location>
        <begin position="141"/>
        <end position="163"/>
    </location>
</feature>
<protein>
    <recommendedName>
        <fullName evidence="8">Branched-chain amino acid transport system / permease component</fullName>
    </recommendedName>
</protein>